<dbReference type="EMBL" id="CP000580">
    <property type="protein sequence ID" value="ABN98156.1"/>
    <property type="molecule type" value="Genomic_DNA"/>
</dbReference>
<sequence>MNSVTDRRKYDFLCSYATINIKTRSKNELPFKIMEFTANRIISISRTMRGMNSLANYEFGGCINGPVPVRVGGDTAHDRGRPAVRASRAAMGAGKPLRGILNSVNAGERTPVGSIWSGSGGVAPGRCAGGPVARRTVVVNVIRQIFK</sequence>
<reference evidence="1" key="1">
    <citation type="submission" date="2007-02" db="EMBL/GenBank/DDBJ databases">
        <title>Complete sequence of Mycobacterium sp. JLS.</title>
        <authorList>
            <consortium name="US DOE Joint Genome Institute"/>
            <person name="Copeland A."/>
            <person name="Lucas S."/>
            <person name="Lapidus A."/>
            <person name="Barry K."/>
            <person name="Detter J.C."/>
            <person name="Glavina del Rio T."/>
            <person name="Hammon N."/>
            <person name="Israni S."/>
            <person name="Dalin E."/>
            <person name="Tice H."/>
            <person name="Pitluck S."/>
            <person name="Chain P."/>
            <person name="Malfatti S."/>
            <person name="Shin M."/>
            <person name="Vergez L."/>
            <person name="Schmutz J."/>
            <person name="Larimer F."/>
            <person name="Land M."/>
            <person name="Hauser L."/>
            <person name="Kyrpides N."/>
            <person name="Mikhailova N."/>
            <person name="Miller C.D."/>
            <person name="Anderson A.J."/>
            <person name="Sims R.C."/>
            <person name="Richardson P."/>
        </authorList>
    </citation>
    <scope>NUCLEOTIDE SEQUENCE [LARGE SCALE GENOMIC DNA]</scope>
    <source>
        <strain evidence="1">JLS</strain>
    </source>
</reference>
<organism evidence="1">
    <name type="scientific">Mycobacterium sp. (strain JLS)</name>
    <dbReference type="NCBI Taxonomy" id="164757"/>
    <lineage>
        <taxon>Bacteria</taxon>
        <taxon>Bacillati</taxon>
        <taxon>Actinomycetota</taxon>
        <taxon>Actinomycetes</taxon>
        <taxon>Mycobacteriales</taxon>
        <taxon>Mycobacteriaceae</taxon>
        <taxon>Mycobacterium</taxon>
    </lineage>
</organism>
<proteinExistence type="predicted"/>
<gene>
    <name evidence="1" type="ordered locus">Mjls_2372</name>
</gene>
<dbReference type="AlphaFoldDB" id="A0A5Q5CG30"/>
<dbReference type="KEGG" id="mjl:Mjls_2372"/>
<evidence type="ECO:0000313" key="1">
    <source>
        <dbReference type="EMBL" id="ABN98156.1"/>
    </source>
</evidence>
<accession>A0A5Q5CG30</accession>
<protein>
    <submittedName>
        <fullName evidence="1">Uncharacterized protein</fullName>
    </submittedName>
</protein>
<name>A0A5Q5CG30_MYCSJ</name>